<reference evidence="4 5" key="1">
    <citation type="journal article" date="2015" name="Sci. Rep.">
        <title>Chromosome-level genome map provides insights into diverse defense mechanisms in the medicinal fungus Ganoderma sinense.</title>
        <authorList>
            <person name="Zhu Y."/>
            <person name="Xu J."/>
            <person name="Sun C."/>
            <person name="Zhou S."/>
            <person name="Xu H."/>
            <person name="Nelson D.R."/>
            <person name="Qian J."/>
            <person name="Song J."/>
            <person name="Luo H."/>
            <person name="Xiang L."/>
            <person name="Li Y."/>
            <person name="Xu Z."/>
            <person name="Ji A."/>
            <person name="Wang L."/>
            <person name="Lu S."/>
            <person name="Hayward A."/>
            <person name="Sun W."/>
            <person name="Li X."/>
            <person name="Schwartz D.C."/>
            <person name="Wang Y."/>
            <person name="Chen S."/>
        </authorList>
    </citation>
    <scope>NUCLEOTIDE SEQUENCE [LARGE SCALE GENOMIC DNA]</scope>
    <source>
        <strain evidence="4 5">ZZ0214-1</strain>
    </source>
</reference>
<dbReference type="EMBL" id="AYKW01000011">
    <property type="protein sequence ID" value="PIL32315.1"/>
    <property type="molecule type" value="Genomic_DNA"/>
</dbReference>
<evidence type="ECO:0000313" key="5">
    <source>
        <dbReference type="Proteomes" id="UP000230002"/>
    </source>
</evidence>
<feature type="region of interest" description="Disordered" evidence="1">
    <location>
        <begin position="259"/>
        <end position="286"/>
    </location>
</feature>
<dbReference type="OrthoDB" id="3270641at2759"/>
<name>A0A2G8SEW3_9APHY</name>
<organism evidence="4 5">
    <name type="scientific">Ganoderma sinense ZZ0214-1</name>
    <dbReference type="NCBI Taxonomy" id="1077348"/>
    <lineage>
        <taxon>Eukaryota</taxon>
        <taxon>Fungi</taxon>
        <taxon>Dikarya</taxon>
        <taxon>Basidiomycota</taxon>
        <taxon>Agaricomycotina</taxon>
        <taxon>Agaricomycetes</taxon>
        <taxon>Polyporales</taxon>
        <taxon>Polyporaceae</taxon>
        <taxon>Ganoderma</taxon>
    </lineage>
</organism>
<keyword evidence="3" id="KW-0732">Signal</keyword>
<keyword evidence="2" id="KW-0812">Transmembrane</keyword>
<feature type="chain" id="PRO_5013567187" description="Transporter" evidence="3">
    <location>
        <begin position="27"/>
        <end position="313"/>
    </location>
</feature>
<dbReference type="Proteomes" id="UP000230002">
    <property type="component" value="Unassembled WGS sequence"/>
</dbReference>
<protein>
    <recommendedName>
        <fullName evidence="6">Transporter</fullName>
    </recommendedName>
</protein>
<feature type="transmembrane region" description="Helical" evidence="2">
    <location>
        <begin position="228"/>
        <end position="253"/>
    </location>
</feature>
<dbReference type="STRING" id="1077348.A0A2G8SEW3"/>
<dbReference type="Gene3D" id="2.60.120.260">
    <property type="entry name" value="Galactose-binding domain-like"/>
    <property type="match status" value="1"/>
</dbReference>
<evidence type="ECO:0008006" key="6">
    <source>
        <dbReference type="Google" id="ProtNLM"/>
    </source>
</evidence>
<evidence type="ECO:0000256" key="2">
    <source>
        <dbReference type="SAM" id="Phobius"/>
    </source>
</evidence>
<accession>A0A2G8SEW3</accession>
<sequence length="313" mass="32360">MLAAPPLLRPLLVLCLLLPIVLVSTALVNITIDDTDGDASQDSTLTFSPVGFWAQGQDCPTCNVHSGNTTDTIDVSQVFDGTWHDSTFHPGDPDHTITASFIGTAVYVYNIIGNQIPSTITFTNLTFWINSDLVGSYVHPPENTAGFEYGVLVYANTSLPNGQHFLTIRAGGGPNASLILFDRLVYTQDSNSSLSPSGPSVSISFPSSTPLPATSAPASGSSKSSPPIGAIVGGVVGGVVGLAILGLVAFLVFRAQRQTAAPPPRRRSTRSSSAAGHSIPKADRCPALPSSGCPTCASGVRASGSCPGVLVRP</sequence>
<feature type="signal peptide" evidence="3">
    <location>
        <begin position="1"/>
        <end position="26"/>
    </location>
</feature>
<keyword evidence="2" id="KW-1133">Transmembrane helix</keyword>
<dbReference type="AlphaFoldDB" id="A0A2G8SEW3"/>
<comment type="caution">
    <text evidence="4">The sequence shown here is derived from an EMBL/GenBank/DDBJ whole genome shotgun (WGS) entry which is preliminary data.</text>
</comment>
<gene>
    <name evidence="4" type="ORF">GSI_05561</name>
</gene>
<evidence type="ECO:0000313" key="4">
    <source>
        <dbReference type="EMBL" id="PIL32315.1"/>
    </source>
</evidence>
<evidence type="ECO:0000256" key="3">
    <source>
        <dbReference type="SAM" id="SignalP"/>
    </source>
</evidence>
<keyword evidence="2" id="KW-0472">Membrane</keyword>
<evidence type="ECO:0000256" key="1">
    <source>
        <dbReference type="SAM" id="MobiDB-lite"/>
    </source>
</evidence>
<proteinExistence type="predicted"/>
<keyword evidence="5" id="KW-1185">Reference proteome</keyword>